<name>A0A167ESQ9_9ASCO</name>
<dbReference type="Gene3D" id="2.130.10.10">
    <property type="entry name" value="YVTN repeat-like/Quinoprotein amine dehydrogenase"/>
    <property type="match status" value="1"/>
</dbReference>
<dbReference type="RefSeq" id="XP_018736890.1">
    <property type="nucleotide sequence ID" value="XM_018878926.1"/>
</dbReference>
<feature type="domain" description="RSE1/DDB1/CPSF1 second beta-propeller" evidence="1">
    <location>
        <begin position="428"/>
        <end position="697"/>
    </location>
</feature>
<dbReference type="Proteomes" id="UP000189580">
    <property type="component" value="Chromosome b"/>
</dbReference>
<organism evidence="2 3">
    <name type="scientific">Sugiyamaella lignohabitans</name>
    <dbReference type="NCBI Taxonomy" id="796027"/>
    <lineage>
        <taxon>Eukaryota</taxon>
        <taxon>Fungi</taxon>
        <taxon>Dikarya</taxon>
        <taxon>Ascomycota</taxon>
        <taxon>Saccharomycotina</taxon>
        <taxon>Dipodascomycetes</taxon>
        <taxon>Dipodascales</taxon>
        <taxon>Trichomonascaceae</taxon>
        <taxon>Sugiyamaella</taxon>
    </lineage>
</organism>
<dbReference type="KEGG" id="slb:AWJ20_2001"/>
<dbReference type="OrthoDB" id="4080238at2759"/>
<sequence>MGQQVTGANDLGLNIAVESHGRFIAVSDSNKRVRIMAFGLSDDNSLASIIDSRQDIQSRHTISIGGGVVLNMAFLTTGSTAYNTSTSMSPKIAPVASQGDPRTTGGDDVYLVLLYAVSRKLKLNMYKVPYGQREFSYIHDIGLCGTFTLSLDFKEEIPMYMVPVSMNESSAIVLVTKRQLLLVTFLDIMSGHRILTSALLPDYPLAVHQSPYNKDRSVFYLTTKDSHLYRVKVSEMRGFELLSFKHWPGRDLGSSFVLQPYDDEGPTSDINSDRLLITFGGDLCCGGSMVFNSVGMIYDDGEQADIEEEGDVDIYDNWAPISDFKPINIQSTSRGDSLELFACTGLHHQGAITQFRHGIRASVFLQGPSMTEAPQLYSMQSHDGLESYLIVSLPWKTTLYLVEQSTIDEQNGQEAYFPQLSEVPNNCGIDYKNETKAISFLPETKFVIQVTSSQILLTDLMGSSKRFDVTRASCAAIFKSMVAVAFYDEDALSNKVVIYSINSVNYEDGDNWIERKSVVLMSHPVSFVKFTERKDNGINLFIGSYEPRIDVYHIDNDCDARLVLEIKNIFTDEEEVPNDLHLQDRMLDRFIIGLRNGSYINCVLEDMTMRLESKKKLANLPIQFVNIDHKPGPNVFVLSNGRLSCFDKKNFLEAPQKVVVDIDKVADIRSACQFYYNMEDGKHQFVAVIMNNRLTILALDLFATVIPKQVHLGASPRRMLYLEHIGALAVVVSPSSTSKTSLLRFVDPKRMVEIDFRLYDATSPSSKTCFQANEVIYSLNEWSLKIDGNTYKFLLLGSGIKGLPEGKFRILRLSRTTEGIKATIQHSWITAGHVYSVSQFEAL</sequence>
<dbReference type="GeneID" id="30033866"/>
<dbReference type="InterPro" id="IPR015943">
    <property type="entry name" value="WD40/YVTN_repeat-like_dom_sf"/>
</dbReference>
<keyword evidence="3" id="KW-1185">Reference proteome</keyword>
<gene>
    <name evidence="2" type="ORF">AWJ20_2001</name>
</gene>
<dbReference type="Pfam" id="PF23726">
    <property type="entry name" value="Beta-prop_RSE1_2nd"/>
    <property type="match status" value="1"/>
</dbReference>
<dbReference type="PANTHER" id="PTHR10644">
    <property type="entry name" value="DNA REPAIR/RNA PROCESSING CPSF FAMILY"/>
    <property type="match status" value="1"/>
</dbReference>
<evidence type="ECO:0000313" key="2">
    <source>
        <dbReference type="EMBL" id="ANB14413.1"/>
    </source>
</evidence>
<dbReference type="InterPro" id="IPR050358">
    <property type="entry name" value="RSE1/DDB1/CFT1"/>
</dbReference>
<dbReference type="SUPFAM" id="SSF69322">
    <property type="entry name" value="Tricorn protease domain 2"/>
    <property type="match status" value="1"/>
</dbReference>
<accession>A0A167ESQ9</accession>
<reference evidence="2 3" key="1">
    <citation type="submission" date="2016-02" db="EMBL/GenBank/DDBJ databases">
        <title>Complete genome sequence and transcriptome regulation of the pentose utilising yeast Sugiyamaella lignohabitans.</title>
        <authorList>
            <person name="Bellasio M."/>
            <person name="Peymann A."/>
            <person name="Valli M."/>
            <person name="Sipitzky M."/>
            <person name="Graf A."/>
            <person name="Sauer M."/>
            <person name="Marx H."/>
            <person name="Mattanovich D."/>
        </authorList>
    </citation>
    <scope>NUCLEOTIDE SEQUENCE [LARGE SCALE GENOMIC DNA]</scope>
    <source>
        <strain evidence="2 3">CBS 10342</strain>
    </source>
</reference>
<proteinExistence type="predicted"/>
<protein>
    <recommendedName>
        <fullName evidence="1">RSE1/DDB1/CPSF1 second beta-propeller domain-containing protein</fullName>
    </recommendedName>
</protein>
<dbReference type="AlphaFoldDB" id="A0A167ESQ9"/>
<evidence type="ECO:0000313" key="3">
    <source>
        <dbReference type="Proteomes" id="UP000189580"/>
    </source>
</evidence>
<dbReference type="EMBL" id="CP014503">
    <property type="protein sequence ID" value="ANB14413.1"/>
    <property type="molecule type" value="Genomic_DNA"/>
</dbReference>
<evidence type="ECO:0000259" key="1">
    <source>
        <dbReference type="Pfam" id="PF23726"/>
    </source>
</evidence>
<dbReference type="InterPro" id="IPR058543">
    <property type="entry name" value="Beta-prop_RSE1/DDB1/CPSF1_2nd"/>
</dbReference>